<name>A0A6J7LH51_9ZZZZ</name>
<dbReference type="EMBL" id="CAFBNE010000144">
    <property type="protein sequence ID" value="CAB4967591.1"/>
    <property type="molecule type" value="Genomic_DNA"/>
</dbReference>
<evidence type="ECO:0000313" key="1">
    <source>
        <dbReference type="EMBL" id="CAB4967591.1"/>
    </source>
</evidence>
<proteinExistence type="predicted"/>
<gene>
    <name evidence="1" type="ORF">UFOPK3772_02992</name>
</gene>
<organism evidence="1">
    <name type="scientific">freshwater metagenome</name>
    <dbReference type="NCBI Taxonomy" id="449393"/>
    <lineage>
        <taxon>unclassified sequences</taxon>
        <taxon>metagenomes</taxon>
        <taxon>ecological metagenomes</taxon>
    </lineage>
</organism>
<sequence>MPFGGLTFAVNCAGDPTKLDWGATRERELAAAETLMESEPLLPDAVALASPL</sequence>
<dbReference type="AlphaFoldDB" id="A0A6J7LH51"/>
<accession>A0A6J7LH51</accession>
<reference evidence="1" key="1">
    <citation type="submission" date="2020-05" db="EMBL/GenBank/DDBJ databases">
        <authorList>
            <person name="Chiriac C."/>
            <person name="Salcher M."/>
            <person name="Ghai R."/>
            <person name="Kavagutti S V."/>
        </authorList>
    </citation>
    <scope>NUCLEOTIDE SEQUENCE</scope>
</reference>
<protein>
    <submittedName>
        <fullName evidence="1">Unannotated protein</fullName>
    </submittedName>
</protein>